<comment type="caution">
    <text evidence="1">The sequence shown here is derived from an EMBL/GenBank/DDBJ whole genome shotgun (WGS) entry which is preliminary data.</text>
</comment>
<dbReference type="EMBL" id="JBHUCX010000017">
    <property type="protein sequence ID" value="MFD1674114.1"/>
    <property type="molecule type" value="Genomic_DNA"/>
</dbReference>
<dbReference type="RefSeq" id="WP_377941866.1">
    <property type="nucleotide sequence ID" value="NZ_JBHUCX010000017.1"/>
</dbReference>
<evidence type="ECO:0000313" key="1">
    <source>
        <dbReference type="EMBL" id="MFD1674114.1"/>
    </source>
</evidence>
<sequence length="80" mass="8708">MNSSIIVDTEDVQKILEQCGPQSLAVYIGLQALGNPSTLEEIKEFCGMSLEATTEAAIHLGLHNLGIIIEEKSNQLRLAR</sequence>
<dbReference type="Proteomes" id="UP001597079">
    <property type="component" value="Unassembled WGS sequence"/>
</dbReference>
<keyword evidence="2" id="KW-1185">Reference proteome</keyword>
<gene>
    <name evidence="1" type="ORF">ACFSB2_05235</name>
</gene>
<organism evidence="1 2">
    <name type="scientific">Alicyclobacillus fodiniaquatilis</name>
    <dbReference type="NCBI Taxonomy" id="1661150"/>
    <lineage>
        <taxon>Bacteria</taxon>
        <taxon>Bacillati</taxon>
        <taxon>Bacillota</taxon>
        <taxon>Bacilli</taxon>
        <taxon>Bacillales</taxon>
        <taxon>Alicyclobacillaceae</taxon>
        <taxon>Alicyclobacillus</taxon>
    </lineage>
</organism>
<evidence type="ECO:0000313" key="2">
    <source>
        <dbReference type="Proteomes" id="UP001597079"/>
    </source>
</evidence>
<name>A0ABW4JCK8_9BACL</name>
<accession>A0ABW4JCK8</accession>
<reference evidence="2" key="1">
    <citation type="journal article" date="2019" name="Int. J. Syst. Evol. Microbiol.">
        <title>The Global Catalogue of Microorganisms (GCM) 10K type strain sequencing project: providing services to taxonomists for standard genome sequencing and annotation.</title>
        <authorList>
            <consortium name="The Broad Institute Genomics Platform"/>
            <consortium name="The Broad Institute Genome Sequencing Center for Infectious Disease"/>
            <person name="Wu L."/>
            <person name="Ma J."/>
        </authorList>
    </citation>
    <scope>NUCLEOTIDE SEQUENCE [LARGE SCALE GENOMIC DNA]</scope>
    <source>
        <strain evidence="2">CGMCC 1.12286</strain>
    </source>
</reference>
<protein>
    <submittedName>
        <fullName evidence="1">Uncharacterized protein</fullName>
    </submittedName>
</protein>
<proteinExistence type="predicted"/>